<dbReference type="InterPro" id="IPR038765">
    <property type="entry name" value="Papain-like_cys_pep_sf"/>
</dbReference>
<protein>
    <recommendedName>
        <fullName evidence="3">ubiquitinyl hydrolase 1</fullName>
        <ecNumber evidence="3">3.4.19.12</ecNumber>
    </recommendedName>
</protein>
<gene>
    <name evidence="9" type="ORF">THAPS_263315</name>
</gene>
<sequence length="271" mass="30397">LTQTQLTAIEDEIKATQPLTSQLLPIDALVAQYSSSSGGDDSTTTKNDGGFLQSANLLSQQYTHLRRIRGDGNCYYRAFLYSLSEDNSKDDGEFERIKQLVSDSLLWVCKFGYDEITVDMFYEELVDLLEFIESHASSQLHSKLNEENATSDYCTWFMRVMTAAQMKSNPDRYLPFLFADDNAMSGSLGVGGMIDIPTFCTREVEPMNKECGMVQVAALAECFGVRVAIEYMDGRRVATHVFGESEEEGSDEASTLTLLYRPGHYDILYQS</sequence>
<dbReference type="FunFam" id="1.20.1300.20:FF:000001">
    <property type="entry name" value="Ubiquitin thioesterase OTUB1"/>
    <property type="match status" value="1"/>
</dbReference>
<evidence type="ECO:0000256" key="4">
    <source>
        <dbReference type="ARBA" id="ARBA00022670"/>
    </source>
</evidence>
<dbReference type="KEGG" id="tps:THAPS_263315"/>
<keyword evidence="5" id="KW-0833">Ubl conjugation pathway</keyword>
<proteinExistence type="inferred from homology"/>
<dbReference type="RefSeq" id="XP_002296353.1">
    <property type="nucleotide sequence ID" value="XM_002296317.1"/>
</dbReference>
<dbReference type="CDD" id="cd22749">
    <property type="entry name" value="Otubain_C65"/>
    <property type="match status" value="1"/>
</dbReference>
<keyword evidence="4" id="KW-0645">Protease</keyword>
<evidence type="ECO:0000256" key="3">
    <source>
        <dbReference type="ARBA" id="ARBA00012759"/>
    </source>
</evidence>
<evidence type="ECO:0000259" key="8">
    <source>
        <dbReference type="PROSITE" id="PS50802"/>
    </source>
</evidence>
<dbReference type="PROSITE" id="PS50802">
    <property type="entry name" value="OTU"/>
    <property type="match status" value="1"/>
</dbReference>
<comment type="similarity">
    <text evidence="2">Belongs to the peptidase C65 family.</text>
</comment>
<dbReference type="Pfam" id="PF10275">
    <property type="entry name" value="Peptidase_C65"/>
    <property type="match status" value="1"/>
</dbReference>
<evidence type="ECO:0000256" key="6">
    <source>
        <dbReference type="ARBA" id="ARBA00022801"/>
    </source>
</evidence>
<dbReference type="InParanoid" id="B5YNZ3"/>
<dbReference type="AlphaFoldDB" id="B5YNZ3"/>
<reference evidence="9 10" key="1">
    <citation type="journal article" date="2004" name="Science">
        <title>The genome of the diatom Thalassiosira pseudonana: ecology, evolution, and metabolism.</title>
        <authorList>
            <person name="Armbrust E.V."/>
            <person name="Berges J.A."/>
            <person name="Bowler C."/>
            <person name="Green B.R."/>
            <person name="Martinez D."/>
            <person name="Putnam N.H."/>
            <person name="Zhou S."/>
            <person name="Allen A.E."/>
            <person name="Apt K.E."/>
            <person name="Bechner M."/>
            <person name="Brzezinski M.A."/>
            <person name="Chaal B.K."/>
            <person name="Chiovitti A."/>
            <person name="Davis A.K."/>
            <person name="Demarest M.S."/>
            <person name="Detter J.C."/>
            <person name="Glavina T."/>
            <person name="Goodstein D."/>
            <person name="Hadi M.Z."/>
            <person name="Hellsten U."/>
            <person name="Hildebrand M."/>
            <person name="Jenkins B.D."/>
            <person name="Jurka J."/>
            <person name="Kapitonov V.V."/>
            <person name="Kroger N."/>
            <person name="Lau W.W."/>
            <person name="Lane T.W."/>
            <person name="Larimer F.W."/>
            <person name="Lippmeier J.C."/>
            <person name="Lucas S."/>
            <person name="Medina M."/>
            <person name="Montsant A."/>
            <person name="Obornik M."/>
            <person name="Parker M.S."/>
            <person name="Palenik B."/>
            <person name="Pazour G.J."/>
            <person name="Richardson P.M."/>
            <person name="Rynearson T.A."/>
            <person name="Saito M.A."/>
            <person name="Schwartz D.C."/>
            <person name="Thamatrakoln K."/>
            <person name="Valentin K."/>
            <person name="Vardi A."/>
            <person name="Wilkerson F.P."/>
            <person name="Rokhsar D.S."/>
        </authorList>
    </citation>
    <scope>NUCLEOTIDE SEQUENCE [LARGE SCALE GENOMIC DNA]</scope>
    <source>
        <strain evidence="9 10">CCMP1335</strain>
    </source>
</reference>
<feature type="domain" description="OTU" evidence="8">
    <location>
        <begin position="63"/>
        <end position="271"/>
    </location>
</feature>
<accession>B5YNZ3</accession>
<dbReference type="Gene3D" id="1.20.1300.20">
    <property type="entry name" value="Peptidase C65 Otubain, subdomain 2"/>
    <property type="match status" value="1"/>
</dbReference>
<dbReference type="GO" id="GO:0006508">
    <property type="term" value="P:proteolysis"/>
    <property type="evidence" value="ECO:0007669"/>
    <property type="project" value="UniProtKB-KW"/>
</dbReference>
<dbReference type="InterPro" id="IPR042467">
    <property type="entry name" value="Peptidase_C65_otubain_sub2"/>
</dbReference>
<dbReference type="PaxDb" id="35128-Thaps263315"/>
<comment type="catalytic activity">
    <reaction evidence="1">
        <text>Thiol-dependent hydrolysis of ester, thioester, amide, peptide and isopeptide bonds formed by the C-terminal Gly of ubiquitin (a 76-residue protein attached to proteins as an intracellular targeting signal).</text>
        <dbReference type="EC" id="3.4.19.12"/>
    </reaction>
</comment>
<dbReference type="Gene3D" id="3.30.200.60">
    <property type="entry name" value="Peptidase C65 Otubain, subdomain 1"/>
    <property type="match status" value="1"/>
</dbReference>
<dbReference type="OMA" id="KVYCRQE"/>
<dbReference type="PANTHER" id="PTHR12931">
    <property type="entry name" value="UBIQUITIN THIOLESTERASE PROTEIN OTUB"/>
    <property type="match status" value="1"/>
</dbReference>
<keyword evidence="10" id="KW-1185">Reference proteome</keyword>
<dbReference type="STRING" id="35128.B5YNZ3"/>
<dbReference type="InterPro" id="IPR003323">
    <property type="entry name" value="OTU_dom"/>
</dbReference>
<name>B5YNZ3_THAPS</name>
<organism evidence="9 10">
    <name type="scientific">Thalassiosira pseudonana</name>
    <name type="common">Marine diatom</name>
    <name type="synonym">Cyclotella nana</name>
    <dbReference type="NCBI Taxonomy" id="35128"/>
    <lineage>
        <taxon>Eukaryota</taxon>
        <taxon>Sar</taxon>
        <taxon>Stramenopiles</taxon>
        <taxon>Ochrophyta</taxon>
        <taxon>Bacillariophyta</taxon>
        <taxon>Coscinodiscophyceae</taxon>
        <taxon>Thalassiosirophycidae</taxon>
        <taxon>Thalassiosirales</taxon>
        <taxon>Thalassiosiraceae</taxon>
        <taxon>Thalassiosira</taxon>
    </lineage>
</organism>
<evidence type="ECO:0000313" key="10">
    <source>
        <dbReference type="Proteomes" id="UP000001449"/>
    </source>
</evidence>
<dbReference type="GO" id="GO:0043130">
    <property type="term" value="F:ubiquitin binding"/>
    <property type="evidence" value="ECO:0000318"/>
    <property type="project" value="GO_Central"/>
</dbReference>
<dbReference type="GO" id="GO:0004843">
    <property type="term" value="F:cysteine-type deubiquitinase activity"/>
    <property type="evidence" value="ECO:0000318"/>
    <property type="project" value="GO_Central"/>
</dbReference>
<keyword evidence="7" id="KW-0788">Thiol protease</keyword>
<dbReference type="GeneID" id="7450618"/>
<dbReference type="PANTHER" id="PTHR12931:SF15">
    <property type="entry name" value="UBIQUITIN THIOESTERASE OTUBAIN-LIKE"/>
    <property type="match status" value="1"/>
</dbReference>
<reference evidence="9 10" key="2">
    <citation type="journal article" date="2008" name="Nature">
        <title>The Phaeodactylum genome reveals the evolutionary history of diatom genomes.</title>
        <authorList>
            <person name="Bowler C."/>
            <person name="Allen A.E."/>
            <person name="Badger J.H."/>
            <person name="Grimwood J."/>
            <person name="Jabbari K."/>
            <person name="Kuo A."/>
            <person name="Maheswari U."/>
            <person name="Martens C."/>
            <person name="Maumus F."/>
            <person name="Otillar R.P."/>
            <person name="Rayko E."/>
            <person name="Salamov A."/>
            <person name="Vandepoele K."/>
            <person name="Beszteri B."/>
            <person name="Gruber A."/>
            <person name="Heijde M."/>
            <person name="Katinka M."/>
            <person name="Mock T."/>
            <person name="Valentin K."/>
            <person name="Verret F."/>
            <person name="Berges J.A."/>
            <person name="Brownlee C."/>
            <person name="Cadoret J.P."/>
            <person name="Chiovitti A."/>
            <person name="Choi C.J."/>
            <person name="Coesel S."/>
            <person name="De Martino A."/>
            <person name="Detter J.C."/>
            <person name="Durkin C."/>
            <person name="Falciatore A."/>
            <person name="Fournet J."/>
            <person name="Haruta M."/>
            <person name="Huysman M.J."/>
            <person name="Jenkins B.D."/>
            <person name="Jiroutova K."/>
            <person name="Jorgensen R.E."/>
            <person name="Joubert Y."/>
            <person name="Kaplan A."/>
            <person name="Kroger N."/>
            <person name="Kroth P.G."/>
            <person name="La Roche J."/>
            <person name="Lindquist E."/>
            <person name="Lommer M."/>
            <person name="Martin-Jezequel V."/>
            <person name="Lopez P.J."/>
            <person name="Lucas S."/>
            <person name="Mangogna M."/>
            <person name="McGinnis K."/>
            <person name="Medlin L.K."/>
            <person name="Montsant A."/>
            <person name="Oudot-Le Secq M.P."/>
            <person name="Napoli C."/>
            <person name="Obornik M."/>
            <person name="Parker M.S."/>
            <person name="Petit J.L."/>
            <person name="Porcel B.M."/>
            <person name="Poulsen N."/>
            <person name="Robison M."/>
            <person name="Rychlewski L."/>
            <person name="Rynearson T.A."/>
            <person name="Schmutz J."/>
            <person name="Shapiro H."/>
            <person name="Siaut M."/>
            <person name="Stanley M."/>
            <person name="Sussman M.R."/>
            <person name="Taylor A.R."/>
            <person name="Vardi A."/>
            <person name="von Dassow P."/>
            <person name="Vyverman W."/>
            <person name="Willis A."/>
            <person name="Wyrwicz L.S."/>
            <person name="Rokhsar D.S."/>
            <person name="Weissenbach J."/>
            <person name="Armbrust E.V."/>
            <person name="Green B.R."/>
            <person name="Van de Peer Y."/>
            <person name="Grigoriev I.V."/>
        </authorList>
    </citation>
    <scope>NUCLEOTIDE SEQUENCE [LARGE SCALE GENOMIC DNA]</scope>
    <source>
        <strain evidence="9 10">CCMP1335</strain>
    </source>
</reference>
<dbReference type="SUPFAM" id="SSF54001">
    <property type="entry name" value="Cysteine proteinases"/>
    <property type="match status" value="1"/>
</dbReference>
<dbReference type="EC" id="3.4.19.12" evidence="3"/>
<dbReference type="InterPro" id="IPR019400">
    <property type="entry name" value="Peptidase_C65_otubain"/>
</dbReference>
<evidence type="ECO:0000256" key="2">
    <source>
        <dbReference type="ARBA" id="ARBA00006579"/>
    </source>
</evidence>
<dbReference type="EMBL" id="CP001160">
    <property type="protein sequence ID" value="ACI65070.1"/>
    <property type="molecule type" value="Genomic_DNA"/>
</dbReference>
<feature type="non-terminal residue" evidence="9">
    <location>
        <position position="271"/>
    </location>
</feature>
<evidence type="ECO:0000256" key="1">
    <source>
        <dbReference type="ARBA" id="ARBA00000707"/>
    </source>
</evidence>
<evidence type="ECO:0000256" key="7">
    <source>
        <dbReference type="ARBA" id="ARBA00022807"/>
    </source>
</evidence>
<dbReference type="Proteomes" id="UP000001449">
    <property type="component" value="Chromosome 7"/>
</dbReference>
<dbReference type="eggNOG" id="KOG3991">
    <property type="taxonomic scope" value="Eukaryota"/>
</dbReference>
<dbReference type="HOGENOM" id="CLU_014832_3_0_1"/>
<keyword evidence="6" id="KW-0378">Hydrolase</keyword>
<feature type="non-terminal residue" evidence="9">
    <location>
        <position position="1"/>
    </location>
</feature>
<dbReference type="InterPro" id="IPR042468">
    <property type="entry name" value="Peptidase_C65_otubain_sub1"/>
</dbReference>
<evidence type="ECO:0000256" key="5">
    <source>
        <dbReference type="ARBA" id="ARBA00022786"/>
    </source>
</evidence>
<evidence type="ECO:0000313" key="9">
    <source>
        <dbReference type="EMBL" id="ACI65070.1"/>
    </source>
</evidence>